<gene>
    <name evidence="6" type="ORF">PPACK8108_LOCUS26058</name>
</gene>
<proteinExistence type="predicted"/>
<name>A0AAV0BV21_PHAPC</name>
<dbReference type="PROSITE" id="PS00678">
    <property type="entry name" value="WD_REPEATS_1"/>
    <property type="match status" value="2"/>
</dbReference>
<evidence type="ECO:0000256" key="1">
    <source>
        <dbReference type="ARBA" id="ARBA00022553"/>
    </source>
</evidence>
<dbReference type="AlphaFoldDB" id="A0AAV0BV21"/>
<keyword evidence="2 4" id="KW-0853">WD repeat</keyword>
<dbReference type="GO" id="GO:0006364">
    <property type="term" value="P:rRNA processing"/>
    <property type="evidence" value="ECO:0007669"/>
    <property type="project" value="InterPro"/>
</dbReference>
<feature type="compositionally biased region" description="Basic residues" evidence="5">
    <location>
        <begin position="266"/>
        <end position="277"/>
    </location>
</feature>
<evidence type="ECO:0000313" key="6">
    <source>
        <dbReference type="EMBL" id="CAH7690647.1"/>
    </source>
</evidence>
<keyword evidence="7" id="KW-1185">Reference proteome</keyword>
<dbReference type="InterPro" id="IPR044285">
    <property type="entry name" value="PWP1"/>
</dbReference>
<dbReference type="GO" id="GO:0005634">
    <property type="term" value="C:nucleus"/>
    <property type="evidence" value="ECO:0007669"/>
    <property type="project" value="TreeGrafter"/>
</dbReference>
<dbReference type="PROSITE" id="PS50294">
    <property type="entry name" value="WD_REPEATS_REGION"/>
    <property type="match status" value="3"/>
</dbReference>
<dbReference type="PANTHER" id="PTHR14091:SF0">
    <property type="entry name" value="PERIODIC TRYPTOPHAN PROTEIN 1 HOMOLOG"/>
    <property type="match status" value="1"/>
</dbReference>
<feature type="repeat" description="WD" evidence="4">
    <location>
        <begin position="286"/>
        <end position="320"/>
    </location>
</feature>
<feature type="repeat" description="WD" evidence="4">
    <location>
        <begin position="431"/>
        <end position="473"/>
    </location>
</feature>
<dbReference type="PANTHER" id="PTHR14091">
    <property type="entry name" value="PERIODIC TRYPTOPHAN PROTEIN 1"/>
    <property type="match status" value="1"/>
</dbReference>
<evidence type="ECO:0000313" key="7">
    <source>
        <dbReference type="Proteomes" id="UP001153365"/>
    </source>
</evidence>
<protein>
    <submittedName>
        <fullName evidence="6">WD40-repeat-containing domain protein</fullName>
    </submittedName>
</protein>
<evidence type="ECO:0000256" key="2">
    <source>
        <dbReference type="ARBA" id="ARBA00022574"/>
    </source>
</evidence>
<dbReference type="SUPFAM" id="SSF50978">
    <property type="entry name" value="WD40 repeat-like"/>
    <property type="match status" value="1"/>
</dbReference>
<dbReference type="Proteomes" id="UP001153365">
    <property type="component" value="Unassembled WGS sequence"/>
</dbReference>
<dbReference type="InterPro" id="IPR020472">
    <property type="entry name" value="WD40_PAC1"/>
</dbReference>
<dbReference type="Gene3D" id="2.130.10.10">
    <property type="entry name" value="YVTN repeat-like/Quinoprotein amine dehydrogenase"/>
    <property type="match status" value="2"/>
</dbReference>
<dbReference type="PRINTS" id="PR00320">
    <property type="entry name" value="GPROTEINBRPT"/>
</dbReference>
<evidence type="ECO:0000256" key="5">
    <source>
        <dbReference type="SAM" id="MobiDB-lite"/>
    </source>
</evidence>
<evidence type="ECO:0000256" key="3">
    <source>
        <dbReference type="ARBA" id="ARBA00022737"/>
    </source>
</evidence>
<feature type="region of interest" description="Disordered" evidence="5">
    <location>
        <begin position="253"/>
        <end position="278"/>
    </location>
</feature>
<dbReference type="EMBL" id="CALTRL010006354">
    <property type="protein sequence ID" value="CAH7690647.1"/>
    <property type="molecule type" value="Genomic_DNA"/>
</dbReference>
<keyword evidence="1" id="KW-0597">Phosphoprotein</keyword>
<comment type="caution">
    <text evidence="6">The sequence shown here is derived from an EMBL/GenBank/DDBJ whole genome shotgun (WGS) entry which is preliminary data.</text>
</comment>
<keyword evidence="3" id="KW-0677">Repeat</keyword>
<dbReference type="InterPro" id="IPR015943">
    <property type="entry name" value="WD40/YVTN_repeat-like_dom_sf"/>
</dbReference>
<dbReference type="SMART" id="SM00320">
    <property type="entry name" value="WD40"/>
    <property type="match status" value="5"/>
</dbReference>
<dbReference type="InterPro" id="IPR019775">
    <property type="entry name" value="WD40_repeat_CS"/>
</dbReference>
<reference evidence="6" key="1">
    <citation type="submission" date="2022-06" db="EMBL/GenBank/DDBJ databases">
        <authorList>
            <consortium name="SYNGENTA / RWTH Aachen University"/>
        </authorList>
    </citation>
    <scope>NUCLEOTIDE SEQUENCE</scope>
</reference>
<dbReference type="InterPro" id="IPR001680">
    <property type="entry name" value="WD40_rpt"/>
</dbReference>
<evidence type="ECO:0000256" key="4">
    <source>
        <dbReference type="PROSITE-ProRule" id="PRU00221"/>
    </source>
</evidence>
<dbReference type="PROSITE" id="PS50082">
    <property type="entry name" value="WD_REPEATS_2"/>
    <property type="match status" value="3"/>
</dbReference>
<accession>A0AAV0BV21</accession>
<organism evidence="6 7">
    <name type="scientific">Phakopsora pachyrhizi</name>
    <name type="common">Asian soybean rust disease fungus</name>
    <dbReference type="NCBI Taxonomy" id="170000"/>
    <lineage>
        <taxon>Eukaryota</taxon>
        <taxon>Fungi</taxon>
        <taxon>Dikarya</taxon>
        <taxon>Basidiomycota</taxon>
        <taxon>Pucciniomycotina</taxon>
        <taxon>Pucciniomycetes</taxon>
        <taxon>Pucciniales</taxon>
        <taxon>Phakopsoraceae</taxon>
        <taxon>Phakopsora</taxon>
    </lineage>
</organism>
<dbReference type="InterPro" id="IPR036322">
    <property type="entry name" value="WD40_repeat_dom_sf"/>
</dbReference>
<dbReference type="Pfam" id="PF00400">
    <property type="entry name" value="WD40"/>
    <property type="match status" value="3"/>
</dbReference>
<sequence>MTSLISSAIWVRRGIAERYPKRYILDEKELERVALNSGNRLEQVKEDLLRAQLEEEDSVDVDDMIAGEEMDMDQPDDSGASMNQKVDRVADDLAEYNLENYDKEKSKSSSMGAFSNIKGLQYYQEPDADPYVTLNDLAEDEADERQELEIYSTDSLLITAKTEDDVSQLEVYIYDESEENLYIHHDLLLPAMPLCLEWIDFTPANTSCANPTRKGNFVAVGTMDPDIEVWNLDLIDSLYPDAILGSSASNNSKYNSNAQQDITKSCSKKKKEKKKSLNSKTIEVVETHHTSSILSLSHNKSVRNLLLSSSADTTIKLWDLMATPNSASNFTAIRSFNIHQDKVQSAQWNPKETSVVLSGGWDRLVKVWDSRCCSDGVEVLVNADVECLRWNLFQPHNFLVSLDNGLVQSYDSRFLPKFNSRSKKEKALWTLSAHESSVSAIDISPTIPGLLLTGGVDKIVKVWNIDEKDSNPSISMVVSRDLDVGKVFSVGFCPDSATIVAVAGSNAKLQVWDLATNSGVRATFGDRLKRYADFDPEKHKNIGNDGVLGLANDDETDEEDD</sequence>
<feature type="repeat" description="WD" evidence="4">
    <location>
        <begin position="336"/>
        <end position="369"/>
    </location>
</feature>